<dbReference type="GO" id="GO:0006281">
    <property type="term" value="P:DNA repair"/>
    <property type="evidence" value="ECO:0007669"/>
    <property type="project" value="UniProtKB-KW"/>
</dbReference>
<keyword evidence="4" id="KW-1185">Reference proteome</keyword>
<evidence type="ECO:0000313" key="3">
    <source>
        <dbReference type="EMBL" id="MCH85030.1"/>
    </source>
</evidence>
<keyword evidence="1" id="KW-0547">Nucleotide-binding</keyword>
<keyword evidence="1" id="KW-0233">DNA recombination</keyword>
<dbReference type="Gene3D" id="3.40.50.300">
    <property type="entry name" value="P-loop containing nucleotide triphosphate hydrolases"/>
    <property type="match status" value="1"/>
</dbReference>
<dbReference type="Proteomes" id="UP000265520">
    <property type="component" value="Unassembled WGS sequence"/>
</dbReference>
<accession>A0A392MBY6</accession>
<dbReference type="PANTHER" id="PTHR10492">
    <property type="match status" value="1"/>
</dbReference>
<evidence type="ECO:0000313" key="4">
    <source>
        <dbReference type="Proteomes" id="UP000265520"/>
    </source>
</evidence>
<dbReference type="EMBL" id="LXQA010007796">
    <property type="protein sequence ID" value="MCH85030.1"/>
    <property type="molecule type" value="Genomic_DNA"/>
</dbReference>
<dbReference type="AlphaFoldDB" id="A0A392MBY6"/>
<keyword evidence="1 3" id="KW-0347">Helicase</keyword>
<organism evidence="3 4">
    <name type="scientific">Trifolium medium</name>
    <dbReference type="NCBI Taxonomy" id="97028"/>
    <lineage>
        <taxon>Eukaryota</taxon>
        <taxon>Viridiplantae</taxon>
        <taxon>Streptophyta</taxon>
        <taxon>Embryophyta</taxon>
        <taxon>Tracheophyta</taxon>
        <taxon>Spermatophyta</taxon>
        <taxon>Magnoliopsida</taxon>
        <taxon>eudicotyledons</taxon>
        <taxon>Gunneridae</taxon>
        <taxon>Pentapetalae</taxon>
        <taxon>rosids</taxon>
        <taxon>fabids</taxon>
        <taxon>Fabales</taxon>
        <taxon>Fabaceae</taxon>
        <taxon>Papilionoideae</taxon>
        <taxon>50 kb inversion clade</taxon>
        <taxon>NPAAA clade</taxon>
        <taxon>Hologalegina</taxon>
        <taxon>IRL clade</taxon>
        <taxon>Trifolieae</taxon>
        <taxon>Trifolium</taxon>
    </lineage>
</organism>
<dbReference type="GO" id="GO:0016887">
    <property type="term" value="F:ATP hydrolysis activity"/>
    <property type="evidence" value="ECO:0007669"/>
    <property type="project" value="RHEA"/>
</dbReference>
<feature type="domain" description="DNA helicase Pif1-like DEAD-box helicase" evidence="2">
    <location>
        <begin position="45"/>
        <end position="90"/>
    </location>
</feature>
<gene>
    <name evidence="3" type="ORF">A2U01_0005871</name>
</gene>
<reference evidence="3 4" key="1">
    <citation type="journal article" date="2018" name="Front. Plant Sci.">
        <title>Red Clover (Trifolium pratense) and Zigzag Clover (T. medium) - A Picture of Genomic Similarities and Differences.</title>
        <authorList>
            <person name="Dluhosova J."/>
            <person name="Istvanek J."/>
            <person name="Nedelnik J."/>
            <person name="Repkova J."/>
        </authorList>
    </citation>
    <scope>NUCLEOTIDE SEQUENCE [LARGE SCALE GENOMIC DNA]</scope>
    <source>
        <strain evidence="4">cv. 10/8</strain>
        <tissue evidence="3">Leaf</tissue>
    </source>
</reference>
<comment type="similarity">
    <text evidence="1">Belongs to the helicase family.</text>
</comment>
<dbReference type="Pfam" id="PF05970">
    <property type="entry name" value="PIF1"/>
    <property type="match status" value="1"/>
</dbReference>
<comment type="caution">
    <text evidence="3">The sequence shown here is derived from an EMBL/GenBank/DDBJ whole genome shotgun (WGS) entry which is preliminary data.</text>
</comment>
<keyword evidence="1" id="KW-0378">Hydrolase</keyword>
<protein>
    <recommendedName>
        <fullName evidence="1">ATP-dependent DNA helicase</fullName>
        <ecNumber evidence="1">5.6.2.3</ecNumber>
    </recommendedName>
</protein>
<evidence type="ECO:0000256" key="1">
    <source>
        <dbReference type="RuleBase" id="RU363044"/>
    </source>
</evidence>
<name>A0A392MBY6_9FABA</name>
<evidence type="ECO:0000259" key="2">
    <source>
        <dbReference type="Pfam" id="PF05970"/>
    </source>
</evidence>
<dbReference type="GO" id="GO:0005524">
    <property type="term" value="F:ATP binding"/>
    <property type="evidence" value="ECO:0007669"/>
    <property type="project" value="UniProtKB-KW"/>
</dbReference>
<keyword evidence="1" id="KW-0227">DNA damage</keyword>
<dbReference type="GO" id="GO:0043139">
    <property type="term" value="F:5'-3' DNA helicase activity"/>
    <property type="evidence" value="ECO:0007669"/>
    <property type="project" value="UniProtKB-EC"/>
</dbReference>
<dbReference type="GO" id="GO:0000723">
    <property type="term" value="P:telomere maintenance"/>
    <property type="evidence" value="ECO:0007669"/>
    <property type="project" value="InterPro"/>
</dbReference>
<dbReference type="InterPro" id="IPR027417">
    <property type="entry name" value="P-loop_NTPase"/>
</dbReference>
<keyword evidence="1" id="KW-0234">DNA repair</keyword>
<comment type="cofactor">
    <cofactor evidence="1">
        <name>Mg(2+)</name>
        <dbReference type="ChEBI" id="CHEBI:18420"/>
    </cofactor>
</comment>
<sequence>MYRGLTEAILRGETDATTTGKRIVLPANFVGGARYMIHNYQDAVATGKTYIWRALSAALRSTCDIVLAVASSGIASLLIPGGRTAHSRFANRTFG</sequence>
<keyword evidence="1" id="KW-0067">ATP-binding</keyword>
<proteinExistence type="inferred from homology"/>
<dbReference type="EC" id="5.6.2.3" evidence="1"/>
<dbReference type="PANTHER" id="PTHR10492:SF101">
    <property type="entry name" value="ATP-DEPENDENT DNA HELICASE"/>
    <property type="match status" value="1"/>
</dbReference>
<dbReference type="GO" id="GO:0006310">
    <property type="term" value="P:DNA recombination"/>
    <property type="evidence" value="ECO:0007669"/>
    <property type="project" value="UniProtKB-KW"/>
</dbReference>
<dbReference type="InterPro" id="IPR010285">
    <property type="entry name" value="DNA_helicase_pif1-like_DEAD"/>
</dbReference>
<comment type="catalytic activity">
    <reaction evidence="1">
        <text>ATP + H2O = ADP + phosphate + H(+)</text>
        <dbReference type="Rhea" id="RHEA:13065"/>
        <dbReference type="ChEBI" id="CHEBI:15377"/>
        <dbReference type="ChEBI" id="CHEBI:15378"/>
        <dbReference type="ChEBI" id="CHEBI:30616"/>
        <dbReference type="ChEBI" id="CHEBI:43474"/>
        <dbReference type="ChEBI" id="CHEBI:456216"/>
        <dbReference type="EC" id="5.6.2.3"/>
    </reaction>
</comment>